<feature type="transmembrane region" description="Helical" evidence="1">
    <location>
        <begin position="283"/>
        <end position="305"/>
    </location>
</feature>
<reference evidence="3" key="1">
    <citation type="submission" date="2016-10" db="EMBL/GenBank/DDBJ databases">
        <authorList>
            <person name="Varghese N."/>
            <person name="Submissions S."/>
        </authorList>
    </citation>
    <scope>NUCLEOTIDE SEQUENCE [LARGE SCALE GENOMIC DNA]</scope>
    <source>
        <strain evidence="3">CGMCC 1.6199</strain>
    </source>
</reference>
<dbReference type="GO" id="GO:0140359">
    <property type="term" value="F:ABC-type transporter activity"/>
    <property type="evidence" value="ECO:0007669"/>
    <property type="project" value="InterPro"/>
</dbReference>
<dbReference type="OrthoDB" id="8613028at2"/>
<evidence type="ECO:0000256" key="1">
    <source>
        <dbReference type="SAM" id="Phobius"/>
    </source>
</evidence>
<feature type="transmembrane region" description="Helical" evidence="1">
    <location>
        <begin position="207"/>
        <end position="225"/>
    </location>
</feature>
<keyword evidence="3" id="KW-1185">Reference proteome</keyword>
<feature type="transmembrane region" description="Helical" evidence="1">
    <location>
        <begin position="21"/>
        <end position="39"/>
    </location>
</feature>
<gene>
    <name evidence="2" type="ORF">SAMN05216244_3682</name>
</gene>
<dbReference type="RefSeq" id="WP_074600685.1">
    <property type="nucleotide sequence ID" value="NZ_FNHF01000006.1"/>
</dbReference>
<evidence type="ECO:0000313" key="3">
    <source>
        <dbReference type="Proteomes" id="UP000182347"/>
    </source>
</evidence>
<dbReference type="Pfam" id="PF12679">
    <property type="entry name" value="ABC2_membrane_2"/>
    <property type="match status" value="1"/>
</dbReference>
<protein>
    <submittedName>
        <fullName evidence="2">ABC-2 type transport system permease protein</fullName>
    </submittedName>
</protein>
<dbReference type="GO" id="GO:0005886">
    <property type="term" value="C:plasma membrane"/>
    <property type="evidence" value="ECO:0007669"/>
    <property type="project" value="UniProtKB-SubCell"/>
</dbReference>
<dbReference type="PANTHER" id="PTHR37305:SF1">
    <property type="entry name" value="MEMBRANE PROTEIN"/>
    <property type="match status" value="1"/>
</dbReference>
<keyword evidence="1" id="KW-0472">Membrane</keyword>
<dbReference type="AlphaFoldDB" id="A0A1G9WZ09"/>
<feature type="transmembrane region" description="Helical" evidence="1">
    <location>
        <begin position="232"/>
        <end position="253"/>
    </location>
</feature>
<dbReference type="EMBL" id="FNHF01000006">
    <property type="protein sequence ID" value="SDM89688.1"/>
    <property type="molecule type" value="Genomic_DNA"/>
</dbReference>
<dbReference type="PANTHER" id="PTHR37305">
    <property type="entry name" value="INTEGRAL MEMBRANE PROTEIN-RELATED"/>
    <property type="match status" value="1"/>
</dbReference>
<evidence type="ECO:0000313" key="2">
    <source>
        <dbReference type="EMBL" id="SDM89688.1"/>
    </source>
</evidence>
<keyword evidence="1" id="KW-0812">Transmembrane</keyword>
<accession>A0A1G9WZ09</accession>
<name>A0A1G9WZ09_9BACI</name>
<feature type="transmembrane region" description="Helical" evidence="1">
    <location>
        <begin position="106"/>
        <end position="125"/>
    </location>
</feature>
<dbReference type="Proteomes" id="UP000182347">
    <property type="component" value="Unassembled WGS sequence"/>
</dbReference>
<sequence>MSNFFRLVFNEQVKLYARKSTWIMFGILAAIILGVAIFGKTVGNFDEDQYGDDWRQQLEQENAEIAEGSSEEEVANHWGIEENNYYLDNDIKPLEYDAWQFVVDNAMLSSLLSLFTIIVAAGIIAHEFRWGTVKLLLIRPVARTKILFAKYTSVLLFALTSLVFLLVFSWITGAIFFGINGANPLLVIQSQNDYTQIAAWAEMGRSYGLRLVNLVMMATFAFMISSIFRNSGLAIGFAIFLMMAGNSIIGFFMEYDWAKYILFANTNLEQYYRGTPLIEGMSLSFSIGVLIVYYIIFMVLSWLFFTKRDVAGH</sequence>
<dbReference type="STRING" id="482461.SAMN05216244_3682"/>
<feature type="transmembrane region" description="Helical" evidence="1">
    <location>
        <begin position="146"/>
        <end position="179"/>
    </location>
</feature>
<keyword evidence="1" id="KW-1133">Transmembrane helix</keyword>
<proteinExistence type="predicted"/>
<organism evidence="2 3">
    <name type="scientific">Sediminibacillus halophilus</name>
    <dbReference type="NCBI Taxonomy" id="482461"/>
    <lineage>
        <taxon>Bacteria</taxon>
        <taxon>Bacillati</taxon>
        <taxon>Bacillota</taxon>
        <taxon>Bacilli</taxon>
        <taxon>Bacillales</taxon>
        <taxon>Bacillaceae</taxon>
        <taxon>Sediminibacillus</taxon>
    </lineage>
</organism>